<proteinExistence type="predicted"/>
<accession>A0ABX9CAE5</accession>
<evidence type="ECO:0000313" key="2">
    <source>
        <dbReference type="Proteomes" id="UP000249334"/>
    </source>
</evidence>
<organism evidence="1 2">
    <name type="scientific">Micromonospora saelicesensis</name>
    <dbReference type="NCBI Taxonomy" id="285676"/>
    <lineage>
        <taxon>Bacteria</taxon>
        <taxon>Bacillati</taxon>
        <taxon>Actinomycetota</taxon>
        <taxon>Actinomycetes</taxon>
        <taxon>Micromonosporales</taxon>
        <taxon>Micromonosporaceae</taxon>
        <taxon>Micromonospora</taxon>
    </lineage>
</organism>
<dbReference type="RefSeq" id="WP_112672363.1">
    <property type="nucleotide sequence ID" value="NZ_PXXW01000055.1"/>
</dbReference>
<dbReference type="Proteomes" id="UP000249334">
    <property type="component" value="Unassembled WGS sequence"/>
</dbReference>
<dbReference type="Pfam" id="PF18906">
    <property type="entry name" value="Phage_tube_2"/>
    <property type="match status" value="1"/>
</dbReference>
<keyword evidence="2" id="KW-1185">Reference proteome</keyword>
<sequence>MAIGSGLGSSFGMAPEVTYGTYVAPSRFLEATANLTKRKNVYQGGGMASGRMVQPGSRRYVTTKGAGGTLETAVYSKGMGLLLNGLFGGTVTPVQQAATAAYLQTHALADPFGKFYTMQAGVPDLGGTVRPYTVLGAQLTSLELACETGGGLTASWGVEARDMTEGQTIAAPSYPTIGEFHFGQATLKMGAFGAEAAVDAVTKVSVSVERARHAGGPYMGNQGLRSQGVLNDWTKVSGTIDADFLDKEVFADRFASDAPVSIVWEFVGPNIASTYYETFRVKMPQVFFDGDTPTASGPAEVKTSFPFVAQHDGTNPTITVEYISTDLTL</sequence>
<protein>
    <submittedName>
        <fullName evidence="1">Uncharacterized protein</fullName>
    </submittedName>
</protein>
<comment type="caution">
    <text evidence="1">The sequence shown here is derived from an EMBL/GenBank/DDBJ whole genome shotgun (WGS) entry which is preliminary data.</text>
</comment>
<dbReference type="InterPro" id="IPR044000">
    <property type="entry name" value="Phage_tube_2"/>
</dbReference>
<dbReference type="EMBL" id="PXXW01000055">
    <property type="protein sequence ID" value="RAN92660.1"/>
    <property type="molecule type" value="Genomic_DNA"/>
</dbReference>
<name>A0ABX9CAE5_9ACTN</name>
<evidence type="ECO:0000313" key="1">
    <source>
        <dbReference type="EMBL" id="RAN92660.1"/>
    </source>
</evidence>
<reference evidence="1 2" key="1">
    <citation type="submission" date="2018-03" db="EMBL/GenBank/DDBJ databases">
        <title>Genomic framework for the identification of Micromonospora saelicesensis and Micromonospora noduli.</title>
        <authorList>
            <person name="Riesco R."/>
            <person name="Trujillo M.E."/>
        </authorList>
    </citation>
    <scope>NUCLEOTIDE SEQUENCE [LARGE SCALE GENOMIC DNA]</scope>
    <source>
        <strain evidence="1 2">GAR05</strain>
    </source>
</reference>
<gene>
    <name evidence="1" type="ORF">GAR05_06152</name>
</gene>